<dbReference type="EMBL" id="NQWH01000006">
    <property type="protein sequence ID" value="PHP28662.1"/>
    <property type="molecule type" value="Genomic_DNA"/>
</dbReference>
<protein>
    <recommendedName>
        <fullName evidence="5">PhnA-like protein</fullName>
    </recommendedName>
</protein>
<keyword evidence="4" id="KW-1185">Reference proteome</keyword>
<evidence type="ECO:0008006" key="5">
    <source>
        <dbReference type="Google" id="ProtNLM"/>
    </source>
</evidence>
<evidence type="ECO:0000256" key="1">
    <source>
        <dbReference type="SAM" id="Coils"/>
    </source>
</evidence>
<dbReference type="AlphaFoldDB" id="A0A2G1MJ06"/>
<sequence>MKPTTAAATATEATLDRGGRASWGAIFAGTVIGLAAFILLSLLGLWWGFAALEPTEANPIGAVPSVAPWWIVVSQILALLVGGYAAGRFAGVLHKTGSMLHGAAVWGLATLAAVWLGVSASMSLVNMTGSLLTSTAKNVADAAQAVIPEDMQLPDFALPNVSMEALPQDLRQTLNAQGLTPQNFQAEAREIFRQVIDQAEQRRALNAVQGTAQEVIQQPSTAPGEIDDLVGTLFGQGGVLNEEDRAEALSMLQNRFNISQTEAEQFVDQVQAQLEETVDAAQSALEEARQTATQAMDTAVDAAGNAAMAAFIASLLGLVAAVAGAAFGRPVRD</sequence>
<keyword evidence="2" id="KW-0812">Transmembrane</keyword>
<feature type="transmembrane region" description="Helical" evidence="2">
    <location>
        <begin position="21"/>
        <end position="47"/>
    </location>
</feature>
<keyword evidence="2" id="KW-0472">Membrane</keyword>
<feature type="coiled-coil region" evidence="1">
    <location>
        <begin position="267"/>
        <end position="298"/>
    </location>
</feature>
<accession>A0A2G1MJ06</accession>
<dbReference type="RefSeq" id="WP_099275119.1">
    <property type="nucleotide sequence ID" value="NZ_KZ304953.1"/>
</dbReference>
<comment type="caution">
    <text evidence="3">The sequence shown here is derived from an EMBL/GenBank/DDBJ whole genome shotgun (WGS) entry which is preliminary data.</text>
</comment>
<evidence type="ECO:0000313" key="4">
    <source>
        <dbReference type="Proteomes" id="UP000221860"/>
    </source>
</evidence>
<organism evidence="3 4">
    <name type="scientific">Limimaricola cinnabarinus</name>
    <dbReference type="NCBI Taxonomy" id="1125964"/>
    <lineage>
        <taxon>Bacteria</taxon>
        <taxon>Pseudomonadati</taxon>
        <taxon>Pseudomonadota</taxon>
        <taxon>Alphaproteobacteria</taxon>
        <taxon>Rhodobacterales</taxon>
        <taxon>Paracoccaceae</taxon>
        <taxon>Limimaricola</taxon>
    </lineage>
</organism>
<feature type="transmembrane region" description="Helical" evidence="2">
    <location>
        <begin position="99"/>
        <end position="118"/>
    </location>
</feature>
<dbReference type="Proteomes" id="UP000221860">
    <property type="component" value="Unassembled WGS sequence"/>
</dbReference>
<keyword evidence="2" id="KW-1133">Transmembrane helix</keyword>
<evidence type="ECO:0000256" key="2">
    <source>
        <dbReference type="SAM" id="Phobius"/>
    </source>
</evidence>
<dbReference type="OrthoDB" id="7056535at2"/>
<keyword evidence="1" id="KW-0175">Coiled coil</keyword>
<gene>
    <name evidence="3" type="ORF">CJ301_05530</name>
</gene>
<feature type="transmembrane region" description="Helical" evidence="2">
    <location>
        <begin position="306"/>
        <end position="327"/>
    </location>
</feature>
<reference evidence="3 4" key="1">
    <citation type="submission" date="2017-08" db="EMBL/GenBank/DDBJ databases">
        <title>Draft Genome Sequence of Loktanella cinnabarina Strain XM1, Isolated from Coastal Surface Water.</title>
        <authorList>
            <person name="Ma R."/>
            <person name="Wang J."/>
            <person name="Wang Q."/>
            <person name="Ma Z."/>
            <person name="Li J."/>
            <person name="Chen L."/>
        </authorList>
    </citation>
    <scope>NUCLEOTIDE SEQUENCE [LARGE SCALE GENOMIC DNA]</scope>
    <source>
        <strain evidence="3 4">XM1</strain>
    </source>
</reference>
<name>A0A2G1MJ06_9RHOB</name>
<evidence type="ECO:0000313" key="3">
    <source>
        <dbReference type="EMBL" id="PHP28662.1"/>
    </source>
</evidence>
<feature type="transmembrane region" description="Helical" evidence="2">
    <location>
        <begin position="67"/>
        <end position="87"/>
    </location>
</feature>
<proteinExistence type="predicted"/>